<feature type="region of interest" description="Disordered" evidence="1">
    <location>
        <begin position="23"/>
        <end position="43"/>
    </location>
</feature>
<dbReference type="EMBL" id="CAJJDN010000127">
    <property type="protein sequence ID" value="CAD8120595.1"/>
    <property type="molecule type" value="Genomic_DNA"/>
</dbReference>
<dbReference type="AlphaFoldDB" id="A0A8S1QZC9"/>
<feature type="transmembrane region" description="Helical" evidence="2">
    <location>
        <begin position="874"/>
        <end position="895"/>
    </location>
</feature>
<name>A0A8S1QZC9_9CILI</name>
<organism evidence="4 5">
    <name type="scientific">Paramecium sonneborni</name>
    <dbReference type="NCBI Taxonomy" id="65129"/>
    <lineage>
        <taxon>Eukaryota</taxon>
        <taxon>Sar</taxon>
        <taxon>Alveolata</taxon>
        <taxon>Ciliophora</taxon>
        <taxon>Intramacronucleata</taxon>
        <taxon>Oligohymenophorea</taxon>
        <taxon>Peniculida</taxon>
        <taxon>Parameciidae</taxon>
        <taxon>Paramecium</taxon>
    </lineage>
</organism>
<dbReference type="Pfam" id="PF14703">
    <property type="entry name" value="PHM7_cyt"/>
    <property type="match status" value="2"/>
</dbReference>
<feature type="transmembrane region" description="Helical" evidence="2">
    <location>
        <begin position="571"/>
        <end position="597"/>
    </location>
</feature>
<proteinExistence type="predicted"/>
<feature type="transmembrane region" description="Helical" evidence="2">
    <location>
        <begin position="833"/>
        <end position="854"/>
    </location>
</feature>
<feature type="transmembrane region" description="Helical" evidence="2">
    <location>
        <begin position="1014"/>
        <end position="1032"/>
    </location>
</feature>
<feature type="transmembrane region" description="Helical" evidence="2">
    <location>
        <begin position="147"/>
        <end position="166"/>
    </location>
</feature>
<protein>
    <recommendedName>
        <fullName evidence="3">CSC1/OSCA1-like cytosolic domain-containing protein</fullName>
    </recommendedName>
</protein>
<keyword evidence="2" id="KW-0812">Transmembrane</keyword>
<feature type="domain" description="CSC1/OSCA1-like cytosolic" evidence="3">
    <location>
        <begin position="186"/>
        <end position="362"/>
    </location>
</feature>
<dbReference type="OrthoDB" id="1689567at2759"/>
<evidence type="ECO:0000256" key="2">
    <source>
        <dbReference type="SAM" id="Phobius"/>
    </source>
</evidence>
<feature type="transmembrane region" description="Helical" evidence="2">
    <location>
        <begin position="378"/>
        <end position="404"/>
    </location>
</feature>
<comment type="caution">
    <text evidence="4">The sequence shown here is derived from an EMBL/GenBank/DDBJ whole genome shotgun (WGS) entry which is preliminary data.</text>
</comment>
<gene>
    <name evidence="4" type="ORF">PSON_ATCC_30995.1.T1270053</name>
</gene>
<keyword evidence="2" id="KW-0472">Membrane</keyword>
<feature type="transmembrane region" description="Helical" evidence="2">
    <location>
        <begin position="505"/>
        <end position="526"/>
    </location>
</feature>
<feature type="transmembrane region" description="Helical" evidence="2">
    <location>
        <begin position="793"/>
        <end position="812"/>
    </location>
</feature>
<accession>A0A8S1QZC9</accession>
<dbReference type="GO" id="GO:0005227">
    <property type="term" value="F:calcium-activated cation channel activity"/>
    <property type="evidence" value="ECO:0007669"/>
    <property type="project" value="InterPro"/>
</dbReference>
<feature type="transmembrane region" description="Helical" evidence="2">
    <location>
        <begin position="747"/>
        <end position="773"/>
    </location>
</feature>
<feature type="transmembrane region" description="Helical" evidence="2">
    <location>
        <begin position="940"/>
        <end position="965"/>
    </location>
</feature>
<evidence type="ECO:0000313" key="5">
    <source>
        <dbReference type="Proteomes" id="UP000692954"/>
    </source>
</evidence>
<evidence type="ECO:0000313" key="4">
    <source>
        <dbReference type="EMBL" id="CAD8120595.1"/>
    </source>
</evidence>
<feature type="transmembrane region" description="Helical" evidence="2">
    <location>
        <begin position="77"/>
        <end position="98"/>
    </location>
</feature>
<dbReference type="PANTHER" id="PTHR13018:SF83">
    <property type="entry name" value="RRM DOMAIN-CONTAINING PROTEIN"/>
    <property type="match status" value="1"/>
</dbReference>
<dbReference type="Proteomes" id="UP000692954">
    <property type="component" value="Unassembled WGS sequence"/>
</dbReference>
<evidence type="ECO:0000256" key="1">
    <source>
        <dbReference type="SAM" id="MobiDB-lite"/>
    </source>
</evidence>
<sequence length="1101" mass="128642">MEYNPLKMPCDWNMARKHALARRTAPDTKTRIEDYDDDEEQKKPETCPCCGFEIERKEIPYWDDIKSLKFLGSGFPLFYNFLKFCILLLCLQSIVAIFNVLSNYQGEFCKQQSLNPVSQQMEPNCQESIFLQLSIANKLNNSEVVVFIQKANLIMLILMIILLQFFRRSQRKLDNSIDESQLTPSDYTIIVTNIPKTLNVNYRWELTNLFQNYAVSDTNYQITVTKVVLVYDITEILAEETKIQNILKKKKTALQTSNMKFDCQDVIDCDIEIEASQRRIKDLQEEYFWTNRQFSGVAFVSFESEKMKDLVLSQNKHTFLDKMKTFLYSGKTPGLDEMELQWQSQKLFIEQAPEPNDILWENLATLTQDKIVARMKGFFITIIAQGVTFIFIYFMSIRCIQLVYNEEIEKKRIGVDDQEQLKKIQMISFTIAASIVLVNKLLVEPLMNWITKIEKISTNTKFQISYANKLTISLFVNAAIVSYVIDILIFSNIYGFGGFMYNESLIFILNAIVAPLIWLVDPWTLVRKLKREHQIQKVNDCLLTQKEANEIMEEVDYQLAMRYADIIKTMWFTFFFGTAIPLGVFSSLIGLCLFYLIDKYNILRRRTVKESISQELSWQMINMLEFIVLFNPLDVIDCDIEIEASQRRIKDLQEEYFWTNRQFSGVAFVSFESEKMKDLVLSQNKHTFLDKMKTFLYSGKTPGLDEMELQWQSQKLFIEQAPEPNDILWENLATLTQDKIVARMKGFFITIIAQGVTFIFIYFMSIRCIQLVYNEEIEKKRIGVDDQEQLKKIQMISFTIAASIVLVNKLLVEPLMNWITKIEKISTNTKFQISYANKLTISLFVNAAIVSYVIDILIFSNIYGFGGFMYNESLIFILNAIVAPLIWLVDPWTLVRKLKREHQIQKVNDCLLTQKEANEIMEEVDYQLAMRYADIIKTMWFTFFFGTAIPLGVFSSLIGLCLFYLIDKYNILRRRTVKESISQELSWQMINMLEFIVLFNPLGNTAVSQFLNQIFDIYSIIGVIIGLGFQILPIHRCVDSMFPIKNLEEPVSYKKAQIEFDTDYDRENPVTKQKAIAEYSLQLQGITQERKVEYQIIHEDH</sequence>
<dbReference type="InterPro" id="IPR027815">
    <property type="entry name" value="CSC1/OSCA1-like_cyt"/>
</dbReference>
<keyword evidence="2" id="KW-1133">Transmembrane helix</keyword>
<feature type="domain" description="CSC1/OSCA1-like cytosolic" evidence="3">
    <location>
        <begin position="640"/>
        <end position="731"/>
    </location>
</feature>
<dbReference type="GO" id="GO:0005886">
    <property type="term" value="C:plasma membrane"/>
    <property type="evidence" value="ECO:0007669"/>
    <property type="project" value="TreeGrafter"/>
</dbReference>
<feature type="compositionally biased region" description="Basic and acidic residues" evidence="1">
    <location>
        <begin position="24"/>
        <end position="33"/>
    </location>
</feature>
<keyword evidence="5" id="KW-1185">Reference proteome</keyword>
<dbReference type="PANTHER" id="PTHR13018">
    <property type="entry name" value="PROBABLE MEMBRANE PROTEIN DUF221-RELATED"/>
    <property type="match status" value="1"/>
</dbReference>
<evidence type="ECO:0000259" key="3">
    <source>
        <dbReference type="Pfam" id="PF14703"/>
    </source>
</evidence>
<dbReference type="InterPro" id="IPR045122">
    <property type="entry name" value="Csc1-like"/>
</dbReference>
<reference evidence="4" key="1">
    <citation type="submission" date="2021-01" db="EMBL/GenBank/DDBJ databases">
        <authorList>
            <consortium name="Genoscope - CEA"/>
            <person name="William W."/>
        </authorList>
    </citation>
    <scope>NUCLEOTIDE SEQUENCE</scope>
</reference>
<feature type="transmembrane region" description="Helical" evidence="2">
    <location>
        <begin position="464"/>
        <end position="485"/>
    </location>
</feature>